<feature type="compositionally biased region" description="Polar residues" evidence="2">
    <location>
        <begin position="36"/>
        <end position="47"/>
    </location>
</feature>
<feature type="coiled-coil region" evidence="1">
    <location>
        <begin position="1304"/>
        <end position="1345"/>
    </location>
</feature>
<feature type="coiled-coil region" evidence="1">
    <location>
        <begin position="1001"/>
        <end position="1070"/>
    </location>
</feature>
<feature type="coiled-coil region" evidence="1">
    <location>
        <begin position="474"/>
        <end position="585"/>
    </location>
</feature>
<dbReference type="Gene3D" id="1.20.5.340">
    <property type="match status" value="1"/>
</dbReference>
<accession>A0A0G4E9H4</accession>
<evidence type="ECO:0000256" key="2">
    <source>
        <dbReference type="SAM" id="MobiDB-lite"/>
    </source>
</evidence>
<dbReference type="Gene3D" id="1.10.287.1490">
    <property type="match status" value="1"/>
</dbReference>
<feature type="compositionally biased region" description="Pro residues" evidence="2">
    <location>
        <begin position="2668"/>
        <end position="2688"/>
    </location>
</feature>
<dbReference type="PhylomeDB" id="A0A0G4E9H4"/>
<evidence type="ECO:0000313" key="3">
    <source>
        <dbReference type="EMBL" id="CEL91879.1"/>
    </source>
</evidence>
<feature type="compositionally biased region" description="Basic and acidic residues" evidence="2">
    <location>
        <begin position="2156"/>
        <end position="2173"/>
    </location>
</feature>
<feature type="compositionally biased region" description="Low complexity" evidence="2">
    <location>
        <begin position="115"/>
        <end position="127"/>
    </location>
</feature>
<dbReference type="OMA" id="ANRWRIV"/>
<dbReference type="VEuPathDB" id="CryptoDB:Vbra_1482"/>
<protein>
    <submittedName>
        <fullName evidence="3">Uncharacterized protein</fullName>
    </submittedName>
</protein>
<feature type="region of interest" description="Disordered" evidence="2">
    <location>
        <begin position="2622"/>
        <end position="2711"/>
    </location>
</feature>
<feature type="region of interest" description="Disordered" evidence="2">
    <location>
        <begin position="952"/>
        <end position="971"/>
    </location>
</feature>
<feature type="compositionally biased region" description="Basic and acidic residues" evidence="2">
    <location>
        <begin position="1"/>
        <end position="10"/>
    </location>
</feature>
<dbReference type="Proteomes" id="UP000041254">
    <property type="component" value="Unassembled WGS sequence"/>
</dbReference>
<feature type="compositionally biased region" description="Low complexity" evidence="2">
    <location>
        <begin position="188"/>
        <end position="204"/>
    </location>
</feature>
<feature type="coiled-coil region" evidence="1">
    <location>
        <begin position="699"/>
        <end position="839"/>
    </location>
</feature>
<keyword evidence="1" id="KW-0175">Coiled coil</keyword>
<feature type="compositionally biased region" description="Basic and acidic residues" evidence="2">
    <location>
        <begin position="1592"/>
        <end position="1604"/>
    </location>
</feature>
<feature type="region of interest" description="Disordered" evidence="2">
    <location>
        <begin position="593"/>
        <end position="613"/>
    </location>
</feature>
<dbReference type="EMBL" id="CDMY01000027">
    <property type="protein sequence ID" value="CEL91879.1"/>
    <property type="molecule type" value="Genomic_DNA"/>
</dbReference>
<feature type="region of interest" description="Disordered" evidence="2">
    <location>
        <begin position="346"/>
        <end position="403"/>
    </location>
</feature>
<sequence length="2778" mass="311945">METDSDHSSDWEDVSDVKISSAEEGEEDTRVLIAVSTGSISGPSQHYLTAKGAGSKAARRRRHEMGKSRSVRFRESAGGSAASLQSDTSKSRPPQQLSTTLEEEGQDTSPTHTAVTVTEPVTEPSPSQHLPVSPARDTGRRVSMAVDFFQGLMAQQAETQTRISPSRRTSLAPHLLEESPTAGGLGASPSVVRRTSVMRRVTPSQEGDNETAGREDQPSDALSMARMRARRVSMAVMRRISQEGGETAAVPTTEEPGITPLSAARARARRLSVAPPPEGADGYAGPQPFISIAARRMSIKTPHVEPEGLTLSEAFGGVMRRSPSRGSRRQSRLPGLMEITTTAPIETIPESTGTSPMADGADRGRTVSRGPSRLLSQVSDQLSPVSHRSDQSGQASPTWQGGLSYQESHCSFHSEAGLFGDHGRRLSRVSPSMAASMARFAQTTGGLSESTKKKLHKKLQRLRSGLSHTTKRRHALLKETNLDFENRMLQLEKENKDLIKENDLLIQGAQKLQQKMESLVAENEEIYEELFETERENEVLRDDLVEVEKALAETETKVGTLQVNQSEAEDQITSLSGRVQELEEELFSKNRPKSGRSLRVASSGGFSRAGTSSDEMRRIDYEDLFGHQEEQLLSRLDEKELTVNRLKTNYDKVKRLNQVNAFMRIVERFRARRANKKLHELTMAQDDAKSALSDTRNLWEHSEQRRKQIEEELEQLRLRQGGGYDSSLEAQLQFATLDELNRLRDELERLRGIVEVKEQKIQEFIRRESKRVSMADFNQAVMDRDELERLYMAKEDALSEADRQIEAWSRALTEKDGTLQTLIDKADNLERLNKAKTHRGRFLEVLRRYWRNMCRDLTEENRRLNAAAYARAFVQSAAIRSIFQELAKRHGEDHFAEIKNMLQSVKPAERQDTDDKKPPTFEDALAALFGISEELRAAEEKELERNVMVVMDNPTDNPTNSSLPVDHEEDPELRRLRQEMETRTKGLFKAIENIWGVGEANQHLENQIQHLKDDILTHKGKEQRLLEELQRAVDLLGHKRLEQAAERKMVQELRDNIETLVKEIEKMKGDAETIQAFAATASKQARDAHAALALLQETSDQQGRDTAIFAAKLTLAKLYAIAESQRLETILEREKSKEPEVDPEEHRRLQKDLDNNRIKAEAARVVASAVQHGLLKANTFLMRRQAAQVVELNVENEQLNKYIADLQRDSAIMESTLLDAQEALSILRHNLYAQQQDYLKQLDDAKRRMEASKAVSAAVSRALTQKLEEAELGSIYGGNSGDWEGGAATPVSARSVRSLPDGTFRNAKEEVQRLRAEVTRCEEQLEEANESIAALKSEMETQNTRWITETTAIRTVGQLVRHVMQRQFDEEKRALIDRLRTQEASARSFEAEAKKTIEGLEHQRQEAARDHKKVLARTKELETALEKESAALSTAIEEMERLRTSEEALTESNEQMTSEISDLKQKLAEGSAALASADEEYNRRLEEGAAALTEARDKIERLEKEKAEADVTLDGLERERAEVGAMVDRLEREKAEVDETLTETREKLAEALDEQERTKQALELATAAVKSLEERSTTGEGSLSKALQDLQASREENNRLEREQKSLKDEIAALTEKGLEDASALASVRDQLESLNKIKEALEKREGDTERSVQTLTEKLETVVAELEEESKELATAQGRIATLETQLKESSQQASASLAALQEELREKTTALEEAKKTIEGLEHQRQEAAKSHDEVLARAKELESALEKESAAQAAAVEEMEKLRASEAALKESSQGMSETISDLKQKLTEGSAALASADEEYNRRLEEGTAALTEARDKIERLEKEKAEAEATVEDLNETLAKGTTALNEARQRIEHLEHEVAQLNSRLEATKDETQAEVEKLRTENTKAVSEEERLEKELQIAQEAAESGQRYLEELQKEKDDLEEQSGRLAQELRRGSIALTEATQRAEKAEEECVALESTQQEILEKVTRLEALLARETSALAAKTDDLTEAQREAGFWKERQHEAMAKTATLSEEAEKAKADLAAAQRELKRLRDDSDTQAAKRNSLAQSVSTLSENLRKQADEVLAAKKAMQEANEAKLDAEREKERAVASLTATMHKQKACLDEERDKIRRLESANHRLEAQSAEIPRLEQQYQDSANRLTTLSEQLGSERKAAEAARKAKDDLQRDRNQLAERLEHETSALESARAKLDQMRREKAEVEAKDIETSSKMASLKAQLEGETAALEEAREEARAAKERQEELLSQDAQNAVTLAEMTEKLHKQAEGVAAAERALHQAEEERDRLAGQHKDAADTIEELTKEVKSATEALRKAEEGMEAIAHERDVLSDKLAQLEKDKGTPVGEAVAIQDGEVRLREVRSVLKNHRSALSEARREMEDAKQAGAELFERMSKALDCLGSPQAAISDDEAQRLKHGITEADRLADILRNRLRGHASDQQHLSRLLQEMQTSVLNRMKTKGQQTMGGSELQEVTDRLNGCLREAQELVDQTNKDLHGALLCVNKLKEQTEGKGRGSEAAALLPAAEAPPERQQTDAKVHKYASAVSELDEALRRTLKQREQVRADLDKMNSEFSFLKSEICKARRCQVTVPQPCERDWQLQRQGRMERAQKDLRRNVREQFDQVESTSTTFRGQPGERDTRLYGSGTRWRNDARTEQNMSPPNLAAPPPSVTNPAPHWEPPPCRPKSTCVPQPRRSHTPPPPPPALRLARLREGDEPEGIRRHARALESLMTQEARRLESFNTLNDRVEQIHQRLRCHREALQNITTLDEEDDD</sequence>
<dbReference type="PANTHER" id="PTHR45615:SF80">
    <property type="entry name" value="GRIP DOMAIN-CONTAINING PROTEIN"/>
    <property type="match status" value="1"/>
</dbReference>
<feature type="region of interest" description="Disordered" evidence="2">
    <location>
        <begin position="1572"/>
        <end position="1604"/>
    </location>
</feature>
<feature type="region of interest" description="Disordered" evidence="2">
    <location>
        <begin position="2153"/>
        <end position="2173"/>
    </location>
</feature>
<feature type="region of interest" description="Disordered" evidence="2">
    <location>
        <begin position="1"/>
        <end position="138"/>
    </location>
</feature>
<dbReference type="Gene3D" id="1.10.287.2610">
    <property type="match status" value="1"/>
</dbReference>
<feature type="compositionally biased region" description="Polar residues" evidence="2">
    <location>
        <begin position="82"/>
        <end position="100"/>
    </location>
</feature>
<feature type="region of interest" description="Disordered" evidence="2">
    <location>
        <begin position="175"/>
        <end position="222"/>
    </location>
</feature>
<feature type="coiled-coil region" evidence="1">
    <location>
        <begin position="2549"/>
        <end position="2583"/>
    </location>
</feature>
<dbReference type="InParanoid" id="A0A0G4E9H4"/>
<feature type="compositionally biased region" description="Polar residues" evidence="2">
    <location>
        <begin position="954"/>
        <end position="963"/>
    </location>
</feature>
<keyword evidence="4" id="KW-1185">Reference proteome</keyword>
<dbReference type="PANTHER" id="PTHR45615">
    <property type="entry name" value="MYOSIN HEAVY CHAIN, NON-MUSCLE"/>
    <property type="match status" value="1"/>
</dbReference>
<name>A0A0G4E9H4_VITBC</name>
<evidence type="ECO:0000313" key="4">
    <source>
        <dbReference type="Proteomes" id="UP000041254"/>
    </source>
</evidence>
<feature type="coiled-coil region" evidence="1">
    <location>
        <begin position="629"/>
        <end position="656"/>
    </location>
</feature>
<organism evidence="3 4">
    <name type="scientific">Vitrella brassicaformis (strain CCMP3155)</name>
    <dbReference type="NCBI Taxonomy" id="1169540"/>
    <lineage>
        <taxon>Eukaryota</taxon>
        <taxon>Sar</taxon>
        <taxon>Alveolata</taxon>
        <taxon>Colpodellida</taxon>
        <taxon>Vitrellaceae</taxon>
        <taxon>Vitrella</taxon>
    </lineage>
</organism>
<proteinExistence type="predicted"/>
<feature type="compositionally biased region" description="Polar residues" evidence="2">
    <location>
        <begin position="2627"/>
        <end position="2636"/>
    </location>
</feature>
<evidence type="ECO:0000256" key="1">
    <source>
        <dbReference type="SAM" id="Coils"/>
    </source>
</evidence>
<gene>
    <name evidence="3" type="ORF">Vbra_1482</name>
</gene>
<feature type="compositionally biased region" description="Polar residues" evidence="2">
    <location>
        <begin position="374"/>
        <end position="403"/>
    </location>
</feature>
<dbReference type="STRING" id="1169540.A0A0G4E9H4"/>
<reference evidence="3 4" key="1">
    <citation type="submission" date="2014-11" db="EMBL/GenBank/DDBJ databases">
        <authorList>
            <person name="Zhu J."/>
            <person name="Qi W."/>
            <person name="Song R."/>
        </authorList>
    </citation>
    <scope>NUCLEOTIDE SEQUENCE [LARGE SCALE GENOMIC DNA]</scope>
</reference>